<dbReference type="SUPFAM" id="SSF50729">
    <property type="entry name" value="PH domain-like"/>
    <property type="match status" value="1"/>
</dbReference>
<reference evidence="8" key="1">
    <citation type="submission" date="2021-01" db="EMBL/GenBank/DDBJ databases">
        <authorList>
            <person name="Corre E."/>
            <person name="Pelletier E."/>
            <person name="Niang G."/>
            <person name="Scheremetjew M."/>
            <person name="Finn R."/>
            <person name="Kale V."/>
            <person name="Holt S."/>
            <person name="Cochrane G."/>
            <person name="Meng A."/>
            <person name="Brown T."/>
            <person name="Cohen L."/>
        </authorList>
    </citation>
    <scope>NUCLEOTIDE SEQUENCE</scope>
    <source>
        <strain evidence="8">CCAP 955/1</strain>
    </source>
</reference>
<dbReference type="PROSITE" id="PS50020">
    <property type="entry name" value="WW_DOMAIN_2"/>
    <property type="match status" value="2"/>
</dbReference>
<dbReference type="PANTHER" id="PTHR14791">
    <property type="entry name" value="BOMB/KIRA PROTEINS"/>
    <property type="match status" value="1"/>
</dbReference>
<comment type="subcellular location">
    <subcellularLocation>
        <location evidence="1">Cytoplasm</location>
    </subcellularLocation>
</comment>
<dbReference type="SUPFAM" id="SSF51045">
    <property type="entry name" value="WW domain"/>
    <property type="match status" value="2"/>
</dbReference>
<dbReference type="InterPro" id="IPR001202">
    <property type="entry name" value="WW_dom"/>
</dbReference>
<keyword evidence="3" id="KW-0597">Phosphoprotein</keyword>
<dbReference type="Gene3D" id="2.20.70.10">
    <property type="match status" value="2"/>
</dbReference>
<dbReference type="InterPro" id="IPR011993">
    <property type="entry name" value="PH-like_dom_sf"/>
</dbReference>
<evidence type="ECO:0000256" key="2">
    <source>
        <dbReference type="ARBA" id="ARBA00022490"/>
    </source>
</evidence>
<dbReference type="PANTHER" id="PTHR14791:SF29">
    <property type="entry name" value="PROTEIN KIBRA"/>
    <property type="match status" value="1"/>
</dbReference>
<dbReference type="InterPro" id="IPR036020">
    <property type="entry name" value="WW_dom_sf"/>
</dbReference>
<accession>A0A7S3H9A6</accession>
<organism evidence="8">
    <name type="scientific">Spumella elongata</name>
    <dbReference type="NCBI Taxonomy" id="89044"/>
    <lineage>
        <taxon>Eukaryota</taxon>
        <taxon>Sar</taxon>
        <taxon>Stramenopiles</taxon>
        <taxon>Ochrophyta</taxon>
        <taxon>Chrysophyceae</taxon>
        <taxon>Chromulinales</taxon>
        <taxon>Chromulinaceae</taxon>
        <taxon>Spumella</taxon>
    </lineage>
</organism>
<dbReference type="SMART" id="SM00233">
    <property type="entry name" value="PH"/>
    <property type="match status" value="1"/>
</dbReference>
<dbReference type="SMART" id="SM00456">
    <property type="entry name" value="WW"/>
    <property type="match status" value="2"/>
</dbReference>
<protein>
    <submittedName>
        <fullName evidence="8">Uncharacterized protein</fullName>
    </submittedName>
</protein>
<feature type="domain" description="WW" evidence="7">
    <location>
        <begin position="319"/>
        <end position="353"/>
    </location>
</feature>
<feature type="region of interest" description="Disordered" evidence="5">
    <location>
        <begin position="177"/>
        <end position="217"/>
    </location>
</feature>
<evidence type="ECO:0000256" key="5">
    <source>
        <dbReference type="SAM" id="MobiDB-lite"/>
    </source>
</evidence>
<dbReference type="InterPro" id="IPR051105">
    <property type="entry name" value="WWC/KIBRA_Hippo_Reg"/>
</dbReference>
<gene>
    <name evidence="8" type="ORF">SELO1098_LOCUS17655</name>
</gene>
<dbReference type="Gene3D" id="2.30.29.30">
    <property type="entry name" value="Pleckstrin-homology domain (PH domain)/Phosphotyrosine-binding domain (PTB)"/>
    <property type="match status" value="1"/>
</dbReference>
<dbReference type="CDD" id="cd00201">
    <property type="entry name" value="WW"/>
    <property type="match status" value="2"/>
</dbReference>
<evidence type="ECO:0000256" key="4">
    <source>
        <dbReference type="SAM" id="Coils"/>
    </source>
</evidence>
<keyword evidence="4" id="KW-0175">Coiled coil</keyword>
<sequence length="614" mass="68956">MSEENRAELTRQAKICANEVSELERLLVEAQQGFASVNEQISLLEEQCGGISSVFNDCVERNDLLYEKIQEDRNNYEVTTIKAREQAERCQLDRVEHYAAQCGELHKSMLNNMNELQKGINCALVEIEKFEGAGDDVDFSKVSSLAVSIVNKLDHTQRGLVNTEGTIAQLEKSVKTARAGSTITGVPPPRPSITAPVGNSNNSNNGEENEADRRASVNFNARDLTLLRQKKKQEEAAAAKASAAQQGLALMQELDVSSAAEDSNALPPDWIEKTDKKSGRLYYVNEVTKARQWKRPVRDPISTQQNNNNNEEEDGEDTNALPVGWKELIDKKTGRAYYVNSETKEKQWRRPTNERVKSLRLAGSPTKAADQGSVMEQIKASNRLSRRLKAKVAPSYLVEGEGASLTARSAAKVAAARRSSMKLLESETVDEKYRNTVSYMCRVGGETKKGFLLKQGKFIGRWKRRHFVLTDDLLEYWDRVQDHALGKDGKTFFLSGACQTAYTSTQNCFCVSNPTDPDESNSWYLLADSESDMLDWMSAINAHIHMRYLAEWHITTDFWERGNVETTFWKMPASALKGVQRRPVGIRSLPINDGKRKWDQLFCTTVLCCSIVMP</sequence>
<dbReference type="EMBL" id="HBIC01034672">
    <property type="protein sequence ID" value="CAE0288812.1"/>
    <property type="molecule type" value="Transcribed_RNA"/>
</dbReference>
<dbReference type="Pfam" id="PF00169">
    <property type="entry name" value="PH"/>
    <property type="match status" value="1"/>
</dbReference>
<dbReference type="AlphaFoldDB" id="A0A7S3H9A6"/>
<proteinExistence type="predicted"/>
<dbReference type="CDD" id="cd00821">
    <property type="entry name" value="PH"/>
    <property type="match status" value="1"/>
</dbReference>
<keyword evidence="2" id="KW-0963">Cytoplasm</keyword>
<evidence type="ECO:0000259" key="6">
    <source>
        <dbReference type="PROSITE" id="PS50003"/>
    </source>
</evidence>
<evidence type="ECO:0000256" key="1">
    <source>
        <dbReference type="ARBA" id="ARBA00004496"/>
    </source>
</evidence>
<dbReference type="PROSITE" id="PS50003">
    <property type="entry name" value="PH_DOMAIN"/>
    <property type="match status" value="1"/>
</dbReference>
<dbReference type="Pfam" id="PF00397">
    <property type="entry name" value="WW"/>
    <property type="match status" value="2"/>
</dbReference>
<dbReference type="InterPro" id="IPR001849">
    <property type="entry name" value="PH_domain"/>
</dbReference>
<name>A0A7S3H9A6_9STRA</name>
<feature type="domain" description="PH" evidence="6">
    <location>
        <begin position="445"/>
        <end position="545"/>
    </location>
</feature>
<feature type="coiled-coil region" evidence="4">
    <location>
        <begin position="6"/>
        <end position="47"/>
    </location>
</feature>
<dbReference type="GO" id="GO:0005737">
    <property type="term" value="C:cytoplasm"/>
    <property type="evidence" value="ECO:0007669"/>
    <property type="project" value="UniProtKB-SubCell"/>
</dbReference>
<feature type="region of interest" description="Disordered" evidence="5">
    <location>
        <begin position="294"/>
        <end position="318"/>
    </location>
</feature>
<feature type="domain" description="WW" evidence="7">
    <location>
        <begin position="264"/>
        <end position="298"/>
    </location>
</feature>
<evidence type="ECO:0000259" key="7">
    <source>
        <dbReference type="PROSITE" id="PS50020"/>
    </source>
</evidence>
<evidence type="ECO:0000313" key="8">
    <source>
        <dbReference type="EMBL" id="CAE0288812.1"/>
    </source>
</evidence>
<evidence type="ECO:0000256" key="3">
    <source>
        <dbReference type="ARBA" id="ARBA00022553"/>
    </source>
</evidence>